<dbReference type="GO" id="GO:1990904">
    <property type="term" value="C:ribonucleoprotein complex"/>
    <property type="evidence" value="ECO:0007669"/>
    <property type="project" value="UniProtKB-KW"/>
</dbReference>
<dbReference type="SMART" id="SM00651">
    <property type="entry name" value="Sm"/>
    <property type="match status" value="1"/>
</dbReference>
<dbReference type="InterPro" id="IPR001163">
    <property type="entry name" value="Sm_dom_euk/arc"/>
</dbReference>
<dbReference type="GO" id="GO:0000398">
    <property type="term" value="P:mRNA splicing, via spliceosome"/>
    <property type="evidence" value="ECO:0007669"/>
    <property type="project" value="InterPro"/>
</dbReference>
<dbReference type="SUPFAM" id="SSF50182">
    <property type="entry name" value="Sm-like ribonucleoproteins"/>
    <property type="match status" value="1"/>
</dbReference>
<dbReference type="EMBL" id="CP084167">
    <property type="protein sequence ID" value="UJG43396.1"/>
    <property type="molecule type" value="Genomic_DNA"/>
</dbReference>
<dbReference type="InterPro" id="IPR010920">
    <property type="entry name" value="LSM_dom_sf"/>
</dbReference>
<reference evidence="3" key="1">
    <citation type="journal article" date="2022" name="Nat. Microbiol.">
        <title>Unique mobile elements and scalable gene flow at the prokaryote-eukaryote boundary revealed by circularized Asgard archaea genomes.</title>
        <authorList>
            <person name="Wu F."/>
            <person name="Speth D.R."/>
            <person name="Philosof A."/>
            <person name="Cremiere A."/>
            <person name="Narayanan A."/>
            <person name="Barco R.A."/>
            <person name="Connon S.A."/>
            <person name="Amend J.P."/>
            <person name="Antoshechkin I.A."/>
            <person name="Orphan V.J."/>
        </authorList>
    </citation>
    <scope>NUCLEOTIDE SEQUENCE</scope>
    <source>
        <strain evidence="3">PR6</strain>
    </source>
</reference>
<dbReference type="Pfam" id="PF01423">
    <property type="entry name" value="LSM"/>
    <property type="match status" value="1"/>
</dbReference>
<gene>
    <name evidence="3" type="ORF">K9W46_13625</name>
</gene>
<evidence type="ECO:0000313" key="3">
    <source>
        <dbReference type="EMBL" id="UJG43396.1"/>
    </source>
</evidence>
<dbReference type="InterPro" id="IPR047575">
    <property type="entry name" value="Sm"/>
</dbReference>
<name>A0A9Y1BQJ0_9ARCH</name>
<evidence type="ECO:0000256" key="1">
    <source>
        <dbReference type="ARBA" id="ARBA00023274"/>
    </source>
</evidence>
<dbReference type="AlphaFoldDB" id="A0A9Y1BQJ0"/>
<dbReference type="PIRSF" id="PIRSF006609">
    <property type="entry name" value="snRNP_SmF"/>
    <property type="match status" value="1"/>
</dbReference>
<proteinExistence type="predicted"/>
<feature type="domain" description="Sm" evidence="2">
    <location>
        <begin position="6"/>
        <end position="78"/>
    </location>
</feature>
<protein>
    <recommendedName>
        <fullName evidence="2">Sm domain-containing protein</fullName>
    </recommendedName>
</protein>
<accession>A0A9Y1BQJ0</accession>
<organism evidence="3">
    <name type="scientific">Candidatus Heimdallarchaeum endolithica</name>
    <dbReference type="NCBI Taxonomy" id="2876572"/>
    <lineage>
        <taxon>Archaea</taxon>
        <taxon>Promethearchaeati</taxon>
        <taxon>Candidatus Heimdallarchaeota</taxon>
        <taxon>Candidatus Heimdallarchaeia (ex Rinke et al. 2021) (nom. nud.)</taxon>
        <taxon>Candidatus Heimdallarchaeales</taxon>
        <taxon>Candidatus Heimdallarchaeaceae</taxon>
        <taxon>Candidatus Heimdallarchaeum</taxon>
    </lineage>
</organism>
<dbReference type="InterPro" id="IPR016487">
    <property type="entry name" value="Lsm6/sSmF"/>
</dbReference>
<dbReference type="PANTHER" id="PTHR11021">
    <property type="entry name" value="SMALL NUCLEAR RIBONUCLEOPROTEIN F SNRNP-F"/>
    <property type="match status" value="1"/>
</dbReference>
<dbReference type="GO" id="GO:0003723">
    <property type="term" value="F:RNA binding"/>
    <property type="evidence" value="ECO:0007669"/>
    <property type="project" value="InterPro"/>
</dbReference>
<sequence length="81" mass="9363">MSMSSIPVNSLRKALNKQVIIRLKDNVRYKGKLVSFDQNMNVWLRESTEIIENEEVASYGDIFVRGNNILFVQVNIEDYPA</sequence>
<dbReference type="Proteomes" id="UP001200513">
    <property type="component" value="Chromosome"/>
</dbReference>
<keyword evidence="1" id="KW-0687">Ribonucleoprotein</keyword>
<evidence type="ECO:0000259" key="2">
    <source>
        <dbReference type="PROSITE" id="PS52002"/>
    </source>
</evidence>
<dbReference type="PANTHER" id="PTHR11021:SF0">
    <property type="entry name" value="SMALL NUCLEAR RIBONUCLEOPROTEIN F"/>
    <property type="match status" value="1"/>
</dbReference>
<dbReference type="Gene3D" id="2.30.30.100">
    <property type="match status" value="1"/>
</dbReference>
<dbReference type="PROSITE" id="PS52002">
    <property type="entry name" value="SM"/>
    <property type="match status" value="1"/>
</dbReference>